<dbReference type="AlphaFoldDB" id="A0A432GSR8"/>
<dbReference type="Proteomes" id="UP000287719">
    <property type="component" value="Unassembled WGS sequence"/>
</dbReference>
<sequence>EVIGIHIKDDLITKEGLVDVGRMRPLGRLGYNDYTEVDSNTIFTMVRPD</sequence>
<dbReference type="EMBL" id="QNZJ01000145">
    <property type="protein sequence ID" value="RTZ86633.1"/>
    <property type="molecule type" value="Genomic_DNA"/>
</dbReference>
<organism evidence="1 2">
    <name type="scientific">SAR324 cluster bacterium</name>
    <dbReference type="NCBI Taxonomy" id="2024889"/>
    <lineage>
        <taxon>Bacteria</taxon>
        <taxon>Deltaproteobacteria</taxon>
        <taxon>SAR324 cluster</taxon>
    </lineage>
</organism>
<comment type="caution">
    <text evidence="1">The sequence shown here is derived from an EMBL/GenBank/DDBJ whole genome shotgun (WGS) entry which is preliminary data.</text>
</comment>
<gene>
    <name evidence="1" type="ORF">DSY95_03325</name>
</gene>
<name>A0A432GSR8_9DELT</name>
<accession>A0A432GSR8</accession>
<dbReference type="InterPro" id="IPR012349">
    <property type="entry name" value="Split_barrel_FMN-bd"/>
</dbReference>
<evidence type="ECO:0000313" key="2">
    <source>
        <dbReference type="Proteomes" id="UP000287719"/>
    </source>
</evidence>
<dbReference type="Gene3D" id="2.30.110.10">
    <property type="entry name" value="Electron Transport, Fmn-binding Protein, Chain A"/>
    <property type="match status" value="1"/>
</dbReference>
<feature type="non-terminal residue" evidence="1">
    <location>
        <position position="1"/>
    </location>
</feature>
<protein>
    <submittedName>
        <fullName evidence="1">Flavin reductase family protein</fullName>
    </submittedName>
</protein>
<reference evidence="1 2" key="1">
    <citation type="submission" date="2018-06" db="EMBL/GenBank/DDBJ databases">
        <title>Combined omics and stable isotope probing to characterize newly discovered Mariana Back-Arc vent microbial communities.</title>
        <authorList>
            <person name="Trembath-Reichert E."/>
            <person name="Huber J.A."/>
        </authorList>
    </citation>
    <scope>NUCLEOTIDE SEQUENCE [LARGE SCALE GENOMIC DNA]</scope>
    <source>
        <strain evidence="1">MAG 54</strain>
    </source>
</reference>
<evidence type="ECO:0000313" key="1">
    <source>
        <dbReference type="EMBL" id="RTZ86633.1"/>
    </source>
</evidence>
<proteinExistence type="predicted"/>